<proteinExistence type="predicted"/>
<accession>A0A5N6NHV8</accession>
<sequence>MLRGRNQALGQQKRSKNELKRANSLVVTVSLGIDLELDIGKNQRAKGLLNLLSNITMSTGLGLASIDNRQTMAINIELGAIDTNT</sequence>
<dbReference type="Proteomes" id="UP000326396">
    <property type="component" value="Linkage Group LG2"/>
</dbReference>
<gene>
    <name evidence="1" type="ORF">E3N88_24238</name>
</gene>
<comment type="caution">
    <text evidence="1">The sequence shown here is derived from an EMBL/GenBank/DDBJ whole genome shotgun (WGS) entry which is preliminary data.</text>
</comment>
<evidence type="ECO:0000313" key="1">
    <source>
        <dbReference type="EMBL" id="KAD4586637.1"/>
    </source>
</evidence>
<keyword evidence="2" id="KW-1185">Reference proteome</keyword>
<reference evidence="1 2" key="1">
    <citation type="submission" date="2019-05" db="EMBL/GenBank/DDBJ databases">
        <title>Mikania micrantha, genome provides insights into the molecular mechanism of rapid growth.</title>
        <authorList>
            <person name="Liu B."/>
        </authorList>
    </citation>
    <scope>NUCLEOTIDE SEQUENCE [LARGE SCALE GENOMIC DNA]</scope>
    <source>
        <strain evidence="1">NLD-2019</strain>
        <tissue evidence="1">Leaf</tissue>
    </source>
</reference>
<evidence type="ECO:0000313" key="2">
    <source>
        <dbReference type="Proteomes" id="UP000326396"/>
    </source>
</evidence>
<dbReference type="AlphaFoldDB" id="A0A5N6NHV8"/>
<protein>
    <submittedName>
        <fullName evidence="1">Uncharacterized protein</fullName>
    </submittedName>
</protein>
<organism evidence="1 2">
    <name type="scientific">Mikania micrantha</name>
    <name type="common">bitter vine</name>
    <dbReference type="NCBI Taxonomy" id="192012"/>
    <lineage>
        <taxon>Eukaryota</taxon>
        <taxon>Viridiplantae</taxon>
        <taxon>Streptophyta</taxon>
        <taxon>Embryophyta</taxon>
        <taxon>Tracheophyta</taxon>
        <taxon>Spermatophyta</taxon>
        <taxon>Magnoliopsida</taxon>
        <taxon>eudicotyledons</taxon>
        <taxon>Gunneridae</taxon>
        <taxon>Pentapetalae</taxon>
        <taxon>asterids</taxon>
        <taxon>campanulids</taxon>
        <taxon>Asterales</taxon>
        <taxon>Asteraceae</taxon>
        <taxon>Asteroideae</taxon>
        <taxon>Heliantheae alliance</taxon>
        <taxon>Eupatorieae</taxon>
        <taxon>Mikania</taxon>
    </lineage>
</organism>
<dbReference type="EMBL" id="SZYD01000012">
    <property type="protein sequence ID" value="KAD4586637.1"/>
    <property type="molecule type" value="Genomic_DNA"/>
</dbReference>
<name>A0A5N6NHV8_9ASTR</name>